<feature type="transmembrane region" description="Helical" evidence="1">
    <location>
        <begin position="12"/>
        <end position="35"/>
    </location>
</feature>
<comment type="caution">
    <text evidence="2">The sequence shown here is derived from an EMBL/GenBank/DDBJ whole genome shotgun (WGS) entry which is preliminary data.</text>
</comment>
<name>A0ABV9GTQ3_9BURK</name>
<feature type="transmembrane region" description="Helical" evidence="1">
    <location>
        <begin position="343"/>
        <end position="362"/>
    </location>
</feature>
<keyword evidence="1" id="KW-1133">Transmembrane helix</keyword>
<keyword evidence="3" id="KW-1185">Reference proteome</keyword>
<sequence>MKKIAEWPLFMCGFRPFFLAGSAMACAVMAAWLLMLGGPWPLDWAPPGGVALWHGYELVVGFGSAAVAGFLLTAIPEFTGTAPPPSGRLVGLALLWLLGRLAWGIGAWLPAPLDVLAVALTHLLFTAGLLALLLPALNHDAQARGHLSFAWALLALLLVQSGFFAALLWHWSDPLAWVRLAVGLMMVLIILAGSRISMNVVNRLVELGKPDLAEHGTVGYLARPPRRNLATFCICLCSAAEFFKGSDLVTAWLTLAAAAAMFNLLNDWHIGRPLLYRWALILYTSYWLVALGYAAIGLSMLGAPWLPSAGRHLLMVGAMGLSIFAVMNVAGRIHAGQWLDTSRWVPATALALVASALLRFLAGHFSLAPWALGLTLAAGLLWVAGFAAYLWRNAPLLSTPRDDGQSGCAEPLEQVQALAQPSSPSHHH</sequence>
<dbReference type="Pfam" id="PF05940">
    <property type="entry name" value="NnrS"/>
    <property type="match status" value="1"/>
</dbReference>
<evidence type="ECO:0000313" key="2">
    <source>
        <dbReference type="EMBL" id="MFC4621382.1"/>
    </source>
</evidence>
<feature type="transmembrane region" description="Helical" evidence="1">
    <location>
        <begin position="55"/>
        <end position="75"/>
    </location>
</feature>
<dbReference type="RefSeq" id="WP_377724196.1">
    <property type="nucleotide sequence ID" value="NZ_JBHSEW010000002.1"/>
</dbReference>
<accession>A0ABV9GTQ3</accession>
<feature type="transmembrane region" description="Helical" evidence="1">
    <location>
        <begin position="87"/>
        <end position="109"/>
    </location>
</feature>
<organism evidence="2 3">
    <name type="scientific">Comamonas nitrativorans</name>
    <dbReference type="NCBI Taxonomy" id="108437"/>
    <lineage>
        <taxon>Bacteria</taxon>
        <taxon>Pseudomonadati</taxon>
        <taxon>Pseudomonadota</taxon>
        <taxon>Betaproteobacteria</taxon>
        <taxon>Burkholderiales</taxon>
        <taxon>Comamonadaceae</taxon>
        <taxon>Comamonas</taxon>
    </lineage>
</organism>
<feature type="transmembrane region" description="Helical" evidence="1">
    <location>
        <begin position="313"/>
        <end position="331"/>
    </location>
</feature>
<dbReference type="PROSITE" id="PS51257">
    <property type="entry name" value="PROKAR_LIPOPROTEIN"/>
    <property type="match status" value="1"/>
</dbReference>
<dbReference type="InterPro" id="IPR010266">
    <property type="entry name" value="NnrS"/>
</dbReference>
<evidence type="ECO:0000256" key="1">
    <source>
        <dbReference type="SAM" id="Phobius"/>
    </source>
</evidence>
<gene>
    <name evidence="2" type="ORF">ACFO3A_04055</name>
</gene>
<feature type="transmembrane region" description="Helical" evidence="1">
    <location>
        <begin position="278"/>
        <end position="301"/>
    </location>
</feature>
<feature type="transmembrane region" description="Helical" evidence="1">
    <location>
        <begin position="149"/>
        <end position="169"/>
    </location>
</feature>
<keyword evidence="1" id="KW-0472">Membrane</keyword>
<evidence type="ECO:0000313" key="3">
    <source>
        <dbReference type="Proteomes" id="UP001595967"/>
    </source>
</evidence>
<keyword evidence="1" id="KW-0812">Transmembrane</keyword>
<feature type="transmembrane region" description="Helical" evidence="1">
    <location>
        <begin position="368"/>
        <end position="391"/>
    </location>
</feature>
<feature type="transmembrane region" description="Helical" evidence="1">
    <location>
        <begin position="175"/>
        <end position="193"/>
    </location>
</feature>
<feature type="transmembrane region" description="Helical" evidence="1">
    <location>
        <begin position="115"/>
        <end position="137"/>
    </location>
</feature>
<dbReference type="Proteomes" id="UP001595967">
    <property type="component" value="Unassembled WGS sequence"/>
</dbReference>
<proteinExistence type="predicted"/>
<dbReference type="EMBL" id="JBHSEW010000002">
    <property type="protein sequence ID" value="MFC4621382.1"/>
    <property type="molecule type" value="Genomic_DNA"/>
</dbReference>
<protein>
    <submittedName>
        <fullName evidence="2">NnrS family protein</fullName>
    </submittedName>
</protein>
<reference evidence="3" key="1">
    <citation type="journal article" date="2019" name="Int. J. Syst. Evol. Microbiol.">
        <title>The Global Catalogue of Microorganisms (GCM) 10K type strain sequencing project: providing services to taxonomists for standard genome sequencing and annotation.</title>
        <authorList>
            <consortium name="The Broad Institute Genomics Platform"/>
            <consortium name="The Broad Institute Genome Sequencing Center for Infectious Disease"/>
            <person name="Wu L."/>
            <person name="Ma J."/>
        </authorList>
    </citation>
    <scope>NUCLEOTIDE SEQUENCE [LARGE SCALE GENOMIC DNA]</scope>
    <source>
        <strain evidence="3">JCM 11650</strain>
    </source>
</reference>